<keyword evidence="3" id="KW-1185">Reference proteome</keyword>
<dbReference type="Pfam" id="PF02886">
    <property type="entry name" value="LBP_BPI_CETP_C"/>
    <property type="match status" value="1"/>
</dbReference>
<dbReference type="AlphaFoldDB" id="A0A0B1SWE6"/>
<protein>
    <submittedName>
        <fullName evidence="2">LBP / BPI / CETP family protein</fullName>
    </submittedName>
</protein>
<dbReference type="Gene3D" id="3.15.20.10">
    <property type="entry name" value="Bactericidal permeability-increasing protein, domain 2"/>
    <property type="match status" value="1"/>
</dbReference>
<evidence type="ECO:0000313" key="2">
    <source>
        <dbReference type="EMBL" id="KHJ88206.1"/>
    </source>
</evidence>
<reference evidence="2 3" key="1">
    <citation type="submission" date="2014-03" db="EMBL/GenBank/DDBJ databases">
        <title>Draft genome of the hookworm Oesophagostomum dentatum.</title>
        <authorList>
            <person name="Mitreva M."/>
        </authorList>
    </citation>
    <scope>NUCLEOTIDE SEQUENCE [LARGE SCALE GENOMIC DNA]</scope>
    <source>
        <strain evidence="2 3">OD-Hann</strain>
    </source>
</reference>
<name>A0A0B1SWE6_OESDE</name>
<accession>A0A0B1SWE6</accession>
<dbReference type="InterPro" id="IPR032942">
    <property type="entry name" value="BPI/LBP/Plunc"/>
</dbReference>
<organism evidence="2 3">
    <name type="scientific">Oesophagostomum dentatum</name>
    <name type="common">Nodular worm</name>
    <dbReference type="NCBI Taxonomy" id="61180"/>
    <lineage>
        <taxon>Eukaryota</taxon>
        <taxon>Metazoa</taxon>
        <taxon>Ecdysozoa</taxon>
        <taxon>Nematoda</taxon>
        <taxon>Chromadorea</taxon>
        <taxon>Rhabditida</taxon>
        <taxon>Rhabditina</taxon>
        <taxon>Rhabditomorpha</taxon>
        <taxon>Strongyloidea</taxon>
        <taxon>Strongylidae</taxon>
        <taxon>Oesophagostomum</taxon>
    </lineage>
</organism>
<evidence type="ECO:0000313" key="3">
    <source>
        <dbReference type="Proteomes" id="UP000053660"/>
    </source>
</evidence>
<dbReference type="GO" id="GO:0008289">
    <property type="term" value="F:lipid binding"/>
    <property type="evidence" value="ECO:0007669"/>
    <property type="project" value="InterPro"/>
</dbReference>
<feature type="domain" description="Lipid-binding serum glycoprotein C-terminal" evidence="1">
    <location>
        <begin position="95"/>
        <end position="274"/>
    </location>
</feature>
<gene>
    <name evidence="2" type="ORF">OESDEN_12003</name>
</gene>
<sequence>MPLKVRINENNLDIIGQTFGIAKPKSKLGQQALKNFTLVHFVQNLREQNLLLDYQLTADPFVQNGAIAMLAKGEISWRGNGGTPFYPPNIRVPYPHGVHMVEFFASDYIANSMLYHAYKQHLMDVVVGPESSPQLKDLLHTTCGSGFCIGEFLGALGEQFPERQVEVVFTARKAPLIVFVENRARFRLHGRMNMFIIRSDTTMTANVIMWINGTRIVGNATIENLDFKLLETKVSDVDQASFGDLGLFGAEFLEKLLTEILQLGITMPSMQGFS</sequence>
<dbReference type="PANTHER" id="PTHR10504">
    <property type="entry name" value="BACTERICIDAL PERMEABILITY-INCREASING BPI PROTEIN-RELATED"/>
    <property type="match status" value="1"/>
</dbReference>
<dbReference type="SUPFAM" id="SSF55394">
    <property type="entry name" value="Bactericidal permeability-increasing protein, BPI"/>
    <property type="match status" value="1"/>
</dbReference>
<dbReference type="SMART" id="SM00329">
    <property type="entry name" value="BPI2"/>
    <property type="match status" value="1"/>
</dbReference>
<dbReference type="Proteomes" id="UP000053660">
    <property type="component" value="Unassembled WGS sequence"/>
</dbReference>
<dbReference type="InterPro" id="IPR017943">
    <property type="entry name" value="Bactericidal_perm-incr_a/b_dom"/>
</dbReference>
<dbReference type="InterPro" id="IPR001124">
    <property type="entry name" value="Lipid-bd_serum_glycop_C"/>
</dbReference>
<dbReference type="EMBL" id="KN556267">
    <property type="protein sequence ID" value="KHJ88206.1"/>
    <property type="molecule type" value="Genomic_DNA"/>
</dbReference>
<dbReference type="PANTHER" id="PTHR10504:SF137">
    <property type="entry name" value="BPI FOLD-CONTAINING FAMILY C PROTEIN"/>
    <property type="match status" value="1"/>
</dbReference>
<evidence type="ECO:0000259" key="1">
    <source>
        <dbReference type="SMART" id="SM00329"/>
    </source>
</evidence>
<proteinExistence type="predicted"/>
<dbReference type="GO" id="GO:0005615">
    <property type="term" value="C:extracellular space"/>
    <property type="evidence" value="ECO:0007669"/>
    <property type="project" value="TreeGrafter"/>
</dbReference>
<dbReference type="OrthoDB" id="10255543at2759"/>